<keyword evidence="3" id="KW-1185">Reference proteome</keyword>
<proteinExistence type="predicted"/>
<reference evidence="2 3" key="1">
    <citation type="submission" date="2016-11" db="EMBL/GenBank/DDBJ databases">
        <title>Study of marine rhodopsin-containing bacteria.</title>
        <authorList>
            <person name="Yoshizawa S."/>
            <person name="Kumagai Y."/>
            <person name="Kogure K."/>
        </authorList>
    </citation>
    <scope>NUCLEOTIDE SEQUENCE [LARGE SCALE GENOMIC DNA]</scope>
    <source>
        <strain evidence="2 3">SAORIC-28</strain>
    </source>
</reference>
<dbReference type="EMBL" id="MQWD01000001">
    <property type="protein sequence ID" value="PAP77227.1"/>
    <property type="molecule type" value="Genomic_DNA"/>
</dbReference>
<accession>A0A271J1P3</accession>
<evidence type="ECO:0000313" key="3">
    <source>
        <dbReference type="Proteomes" id="UP000216339"/>
    </source>
</evidence>
<dbReference type="Proteomes" id="UP000216339">
    <property type="component" value="Unassembled WGS sequence"/>
</dbReference>
<evidence type="ECO:0000256" key="1">
    <source>
        <dbReference type="SAM" id="MobiDB-lite"/>
    </source>
</evidence>
<comment type="caution">
    <text evidence="2">The sequence shown here is derived from an EMBL/GenBank/DDBJ whole genome shotgun (WGS) entry which is preliminary data.</text>
</comment>
<evidence type="ECO:0000313" key="2">
    <source>
        <dbReference type="EMBL" id="PAP77227.1"/>
    </source>
</evidence>
<feature type="region of interest" description="Disordered" evidence="1">
    <location>
        <begin position="1"/>
        <end position="52"/>
    </location>
</feature>
<protein>
    <submittedName>
        <fullName evidence="2">Uncharacterized protein</fullName>
    </submittedName>
</protein>
<sequence length="120" mass="12986">MSPAPLADDRSPGPAASRPERAPREERLLPPPFVRAPRPRSGDGGGGADDGGPLWLRLVVGADLAGRPELRSLGAGARLSLGWWRLGLTPTARRRRQRFREAVVDGRGSRFAVEYARRVG</sequence>
<organism evidence="2 3">
    <name type="scientific">Rubrivirga marina</name>
    <dbReference type="NCBI Taxonomy" id="1196024"/>
    <lineage>
        <taxon>Bacteria</taxon>
        <taxon>Pseudomonadati</taxon>
        <taxon>Rhodothermota</taxon>
        <taxon>Rhodothermia</taxon>
        <taxon>Rhodothermales</taxon>
        <taxon>Rubricoccaceae</taxon>
        <taxon>Rubrivirga</taxon>
    </lineage>
</organism>
<name>A0A271J1P3_9BACT</name>
<gene>
    <name evidence="2" type="ORF">BSZ37_12680</name>
</gene>
<feature type="compositionally biased region" description="Basic and acidic residues" evidence="1">
    <location>
        <begin position="18"/>
        <end position="28"/>
    </location>
</feature>
<dbReference type="AlphaFoldDB" id="A0A271J1P3"/>